<dbReference type="Gene3D" id="6.10.140.1430">
    <property type="match status" value="1"/>
</dbReference>
<accession>A0AAD6PBI0</accession>
<evidence type="ECO:0000313" key="2">
    <source>
        <dbReference type="EMBL" id="KAJ6422458.1"/>
    </source>
</evidence>
<name>A0AAD6PBI0_9ROSI</name>
<proteinExistence type="predicted"/>
<evidence type="ECO:0000256" key="1">
    <source>
        <dbReference type="SAM" id="MobiDB-lite"/>
    </source>
</evidence>
<gene>
    <name evidence="2" type="ORF">OIU84_027423</name>
</gene>
<feature type="region of interest" description="Disordered" evidence="1">
    <location>
        <begin position="1"/>
        <end position="28"/>
    </location>
</feature>
<comment type="caution">
    <text evidence="2">The sequence shown here is derived from an EMBL/GenBank/DDBJ whole genome shotgun (WGS) entry which is preliminary data.</text>
</comment>
<dbReference type="AlphaFoldDB" id="A0AAD6PBI0"/>
<reference evidence="2 3" key="1">
    <citation type="journal article" date="2023" name="Int. J. Mol. Sci.">
        <title>De Novo Assembly and Annotation of 11 Diverse Shrub Willow (Salix) Genomes Reveals Novel Gene Organization in Sex-Linked Regions.</title>
        <authorList>
            <person name="Hyden B."/>
            <person name="Feng K."/>
            <person name="Yates T.B."/>
            <person name="Jawdy S."/>
            <person name="Cereghino C."/>
            <person name="Smart L.B."/>
            <person name="Muchero W."/>
        </authorList>
    </citation>
    <scope>NUCLEOTIDE SEQUENCE [LARGE SCALE GENOMIC DNA]</scope>
    <source>
        <tissue evidence="2">Shoot tip</tissue>
    </source>
</reference>
<dbReference type="Proteomes" id="UP001162972">
    <property type="component" value="Chromosome 19"/>
</dbReference>
<sequence>MEHGAKDKAENLYEEAKNTASEKAHEAKGWVEDVYEKAREKTAEKAQDGKECAQESLNKVKNTVKEAKDSGKTIMSAWEEELKCPGGSTGVSSAGVGERVPCCGVHVVSKVLASRLARLQKEATCAEIGSCVNQKGND</sequence>
<evidence type="ECO:0008006" key="4">
    <source>
        <dbReference type="Google" id="ProtNLM"/>
    </source>
</evidence>
<evidence type="ECO:0000313" key="3">
    <source>
        <dbReference type="Proteomes" id="UP001162972"/>
    </source>
</evidence>
<keyword evidence="3" id="KW-1185">Reference proteome</keyword>
<dbReference type="EMBL" id="JAPFFJ010000007">
    <property type="protein sequence ID" value="KAJ6422458.1"/>
    <property type="molecule type" value="Genomic_DNA"/>
</dbReference>
<protein>
    <recommendedName>
        <fullName evidence="4">Late embryogenesis abundant protein</fullName>
    </recommendedName>
</protein>
<organism evidence="2 3">
    <name type="scientific">Salix udensis</name>
    <dbReference type="NCBI Taxonomy" id="889485"/>
    <lineage>
        <taxon>Eukaryota</taxon>
        <taxon>Viridiplantae</taxon>
        <taxon>Streptophyta</taxon>
        <taxon>Embryophyta</taxon>
        <taxon>Tracheophyta</taxon>
        <taxon>Spermatophyta</taxon>
        <taxon>Magnoliopsida</taxon>
        <taxon>eudicotyledons</taxon>
        <taxon>Gunneridae</taxon>
        <taxon>Pentapetalae</taxon>
        <taxon>rosids</taxon>
        <taxon>fabids</taxon>
        <taxon>Malpighiales</taxon>
        <taxon>Salicaceae</taxon>
        <taxon>Saliceae</taxon>
        <taxon>Salix</taxon>
    </lineage>
</organism>